<comment type="caution">
    <text evidence="1">The sequence shown here is derived from an EMBL/GenBank/DDBJ whole genome shotgun (WGS) entry which is preliminary data.</text>
</comment>
<dbReference type="Proteomes" id="UP000287547">
    <property type="component" value="Unassembled WGS sequence"/>
</dbReference>
<dbReference type="AlphaFoldDB" id="A0A428Z6T9"/>
<evidence type="ECO:0000313" key="1">
    <source>
        <dbReference type="EMBL" id="RSM83137.1"/>
    </source>
</evidence>
<sequence length="106" mass="11786">MAPPELQAEPRWQRTGNDRFPVAADVDGTWWVLRLNCFPDHAMWTLFVDGVPRFDIDGTPPTWGRPHDRSAPSLANADEVLAPVESFVAYGSEVGKPCDDPFCCAK</sequence>
<organism evidence="1 2">
    <name type="scientific">Kibdelosporangium aridum</name>
    <dbReference type="NCBI Taxonomy" id="2030"/>
    <lineage>
        <taxon>Bacteria</taxon>
        <taxon>Bacillati</taxon>
        <taxon>Actinomycetota</taxon>
        <taxon>Actinomycetes</taxon>
        <taxon>Pseudonocardiales</taxon>
        <taxon>Pseudonocardiaceae</taxon>
        <taxon>Kibdelosporangium</taxon>
    </lineage>
</organism>
<accession>A0A428Z6T9</accession>
<dbReference type="RefSeq" id="WP_037257282.1">
    <property type="nucleotide sequence ID" value="NZ_QHKI01000020.1"/>
</dbReference>
<dbReference type="EMBL" id="QHKI01000020">
    <property type="protein sequence ID" value="RSM83137.1"/>
    <property type="molecule type" value="Genomic_DNA"/>
</dbReference>
<dbReference type="OrthoDB" id="3504325at2"/>
<gene>
    <name evidence="1" type="ORF">DMH04_23635</name>
</gene>
<protein>
    <submittedName>
        <fullName evidence="1">Uncharacterized protein</fullName>
    </submittedName>
</protein>
<evidence type="ECO:0000313" key="2">
    <source>
        <dbReference type="Proteomes" id="UP000287547"/>
    </source>
</evidence>
<reference evidence="1 2" key="1">
    <citation type="submission" date="2018-05" db="EMBL/GenBank/DDBJ databases">
        <title>Evolution of GPA BGCs.</title>
        <authorList>
            <person name="Waglechner N."/>
            <person name="Wright G.D."/>
        </authorList>
    </citation>
    <scope>NUCLEOTIDE SEQUENCE [LARGE SCALE GENOMIC DNA]</scope>
    <source>
        <strain evidence="1 2">A82846</strain>
    </source>
</reference>
<name>A0A428Z6T9_KIBAR</name>
<proteinExistence type="predicted"/>